<proteinExistence type="predicted"/>
<dbReference type="SUPFAM" id="SSF53756">
    <property type="entry name" value="UDP-Glycosyltransferase/glycogen phosphorylase"/>
    <property type="match status" value="1"/>
</dbReference>
<comment type="pathway">
    <text evidence="1">Glycolipid biosynthesis; glycosylphosphatidylinositol-anchor biosynthesis.</text>
</comment>
<evidence type="ECO:0000256" key="6">
    <source>
        <dbReference type="ARBA" id="ARBA00032160"/>
    </source>
</evidence>
<dbReference type="GO" id="GO:0006506">
    <property type="term" value="P:GPI anchor biosynthetic process"/>
    <property type="evidence" value="ECO:0007669"/>
    <property type="project" value="UniProtKB-UniPathway"/>
</dbReference>
<dbReference type="Pfam" id="PF00534">
    <property type="entry name" value="Glycos_transf_1"/>
    <property type="match status" value="1"/>
</dbReference>
<evidence type="ECO:0000313" key="9">
    <source>
        <dbReference type="EMBL" id="GAX28485.1"/>
    </source>
</evidence>
<dbReference type="EMBL" id="BDSP01000274">
    <property type="protein sequence ID" value="GAX28485.1"/>
    <property type="molecule type" value="Genomic_DNA"/>
</dbReference>
<dbReference type="GO" id="GO:0000506">
    <property type="term" value="C:glycosylphosphatidylinositol-N-acetylglucosaminyltransferase (GPI-GnT) complex"/>
    <property type="evidence" value="ECO:0007669"/>
    <property type="project" value="InterPro"/>
</dbReference>
<keyword evidence="4 9" id="KW-0328">Glycosyltransferase</keyword>
<keyword evidence="10" id="KW-1185">Reference proteome</keyword>
<dbReference type="InParanoid" id="A0A1Z5KQV1"/>
<evidence type="ECO:0000256" key="5">
    <source>
        <dbReference type="ARBA" id="ARBA00022679"/>
    </source>
</evidence>
<evidence type="ECO:0000256" key="2">
    <source>
        <dbReference type="ARBA" id="ARBA00012420"/>
    </source>
</evidence>
<dbReference type="PANTHER" id="PTHR45871">
    <property type="entry name" value="N-ACETYLGLUCOSAMINYL-PHOSPHATIDYLINOSITOL BIOSYNTHETIC PROTEIN"/>
    <property type="match status" value="1"/>
</dbReference>
<dbReference type="CDD" id="cd03796">
    <property type="entry name" value="GT4_PIG-A-like"/>
    <property type="match status" value="1"/>
</dbReference>
<dbReference type="PANTHER" id="PTHR45871:SF1">
    <property type="entry name" value="PHOSPHATIDYLINOSITOL N-ACETYLGLUCOSAMINYLTRANSFERASE SUBUNIT A"/>
    <property type="match status" value="1"/>
</dbReference>
<organism evidence="9 10">
    <name type="scientific">Fistulifera solaris</name>
    <name type="common">Oleaginous diatom</name>
    <dbReference type="NCBI Taxonomy" id="1519565"/>
    <lineage>
        <taxon>Eukaryota</taxon>
        <taxon>Sar</taxon>
        <taxon>Stramenopiles</taxon>
        <taxon>Ochrophyta</taxon>
        <taxon>Bacillariophyta</taxon>
        <taxon>Bacillariophyceae</taxon>
        <taxon>Bacillariophycidae</taxon>
        <taxon>Naviculales</taxon>
        <taxon>Naviculaceae</taxon>
        <taxon>Fistulifera</taxon>
    </lineage>
</organism>
<name>A0A1Z5KQV1_FISSO</name>
<evidence type="ECO:0000313" key="10">
    <source>
        <dbReference type="Proteomes" id="UP000198406"/>
    </source>
</evidence>
<dbReference type="Gene3D" id="3.40.50.2000">
    <property type="entry name" value="Glycogen Phosphorylase B"/>
    <property type="match status" value="2"/>
</dbReference>
<evidence type="ECO:0000256" key="4">
    <source>
        <dbReference type="ARBA" id="ARBA00022676"/>
    </source>
</evidence>
<sequence length="437" mass="49293">MPRIAMVCDFFYPRIGGVENHIYSLSQNLIRLGHKVIIVTHAYGNRKGVRYLPGPLKVYYCPILPMTDQDVMPTFLATFPLLRHIFIRERIDIVHAHQATSTMANESIVYAAALGVASVYTDHSLFGFDDLASTILNRVLQTTLSTVDAAIGVSHVCRDNLILRARLDPNRVFVIPNAVDPSKFSPDPSQRRRDRVTIVVISRLVYRKGIDLLVGIIPKVCRELKHVHFLVGGDGPKLLDLQEMVERERLQERVEFLGSVPHANVRNVLVRGDIFLNCSLTESFCIAILEAACCGLLVVSTNVGGVPEVLPVDMIMLSNPTVVSMVNCVRKAVQVDRTDAVAYEQHQRIRDVYSWERVAEETILVYEKVLCQPRRGFLERMSCYQSLNGITGFVVCCLALIVEAWVRIVERWQPFHQIDKVPDLNTRIQSNGVQHLN</sequence>
<comment type="caution">
    <text evidence="9">The sequence shown here is derived from an EMBL/GenBank/DDBJ whole genome shotgun (WGS) entry which is preliminary data.</text>
</comment>
<evidence type="ECO:0000259" key="7">
    <source>
        <dbReference type="Pfam" id="PF00534"/>
    </source>
</evidence>
<gene>
    <name evidence="9" type="ORF">FisN_38Hh021</name>
</gene>
<dbReference type="FunFam" id="3.40.50.2000:FF:000093">
    <property type="entry name" value="UDP-GlcNAc:PI a1-6 GlcNAc-transferase"/>
    <property type="match status" value="1"/>
</dbReference>
<dbReference type="InterPro" id="IPR001296">
    <property type="entry name" value="Glyco_trans_1"/>
</dbReference>
<dbReference type="Proteomes" id="UP000198406">
    <property type="component" value="Unassembled WGS sequence"/>
</dbReference>
<reference evidence="9 10" key="1">
    <citation type="journal article" date="2015" name="Plant Cell">
        <title>Oil accumulation by the oleaginous diatom Fistulifera solaris as revealed by the genome and transcriptome.</title>
        <authorList>
            <person name="Tanaka T."/>
            <person name="Maeda Y."/>
            <person name="Veluchamy A."/>
            <person name="Tanaka M."/>
            <person name="Abida H."/>
            <person name="Marechal E."/>
            <person name="Bowler C."/>
            <person name="Muto M."/>
            <person name="Sunaga Y."/>
            <person name="Tanaka M."/>
            <person name="Yoshino T."/>
            <person name="Taniguchi T."/>
            <person name="Fukuda Y."/>
            <person name="Nemoto M."/>
            <person name="Matsumoto M."/>
            <person name="Wong P.S."/>
            <person name="Aburatani S."/>
            <person name="Fujibuchi W."/>
        </authorList>
    </citation>
    <scope>NUCLEOTIDE SEQUENCE [LARGE SCALE GENOMIC DNA]</scope>
    <source>
        <strain evidence="9 10">JPCC DA0580</strain>
    </source>
</reference>
<evidence type="ECO:0000256" key="1">
    <source>
        <dbReference type="ARBA" id="ARBA00004687"/>
    </source>
</evidence>
<dbReference type="InterPro" id="IPR013234">
    <property type="entry name" value="PIGA_GPI_anchor_biosynthesis"/>
</dbReference>
<evidence type="ECO:0000259" key="8">
    <source>
        <dbReference type="Pfam" id="PF08288"/>
    </source>
</evidence>
<dbReference type="Pfam" id="PF08288">
    <property type="entry name" value="PIGA"/>
    <property type="match status" value="1"/>
</dbReference>
<dbReference type="EC" id="2.4.1.198" evidence="2"/>
<evidence type="ECO:0000256" key="3">
    <source>
        <dbReference type="ARBA" id="ARBA00022502"/>
    </source>
</evidence>
<protein>
    <recommendedName>
        <fullName evidence="2">phosphatidylinositol N-acetylglucosaminyltransferase</fullName>
        <ecNumber evidence="2">2.4.1.198</ecNumber>
    </recommendedName>
    <alternativeName>
        <fullName evidence="6">GlcNAc-PI synthesis protein</fullName>
    </alternativeName>
</protein>
<dbReference type="InterPro" id="IPR039507">
    <property type="entry name" value="PIG-A/GPI3"/>
</dbReference>
<dbReference type="FunCoup" id="A0A1Z5KQV1">
    <property type="interactions" value="298"/>
</dbReference>
<dbReference type="GO" id="GO:0017176">
    <property type="term" value="F:phosphatidylinositol N-acetylglucosaminyltransferase activity"/>
    <property type="evidence" value="ECO:0007669"/>
    <property type="project" value="UniProtKB-EC"/>
</dbReference>
<accession>A0A1Z5KQV1</accession>
<dbReference type="AlphaFoldDB" id="A0A1Z5KQV1"/>
<feature type="domain" description="PIGA GPI anchor biosynthesis" evidence="8">
    <location>
        <begin position="41"/>
        <end position="130"/>
    </location>
</feature>
<dbReference type="OrthoDB" id="734129at2759"/>
<dbReference type="UniPathway" id="UPA00196"/>
<feature type="domain" description="Glycosyl transferase family 1" evidence="7">
    <location>
        <begin position="188"/>
        <end position="310"/>
    </location>
</feature>
<keyword evidence="3" id="KW-0337">GPI-anchor biosynthesis</keyword>
<keyword evidence="5 9" id="KW-0808">Transferase</keyword>